<gene>
    <name evidence="4" type="ORF">G9U52_07905</name>
</gene>
<organism evidence="4 5">
    <name type="scientific">Paenibacillus agricola</name>
    <dbReference type="NCBI Taxonomy" id="2716264"/>
    <lineage>
        <taxon>Bacteria</taxon>
        <taxon>Bacillati</taxon>
        <taxon>Bacillota</taxon>
        <taxon>Bacilli</taxon>
        <taxon>Bacillales</taxon>
        <taxon>Paenibacillaceae</taxon>
        <taxon>Paenibacillus</taxon>
    </lineage>
</organism>
<reference evidence="4" key="1">
    <citation type="submission" date="2020-03" db="EMBL/GenBank/DDBJ databases">
        <title>Draft sequencing of Paenibacilllus sp. S3N08.</title>
        <authorList>
            <person name="Kim D.-U."/>
        </authorList>
    </citation>
    <scope>NUCLEOTIDE SEQUENCE</scope>
    <source>
        <strain evidence="4">S3N08</strain>
    </source>
</reference>
<name>A0ABX0J4J7_9BACL</name>
<keyword evidence="5" id="KW-1185">Reference proteome</keyword>
<dbReference type="Pfam" id="PF17479">
    <property type="entry name" value="DUF3048_C"/>
    <property type="match status" value="1"/>
</dbReference>
<dbReference type="Proteomes" id="UP001165962">
    <property type="component" value="Unassembled WGS sequence"/>
</dbReference>
<feature type="chain" id="PRO_5046993379" evidence="1">
    <location>
        <begin position="40"/>
        <end position="381"/>
    </location>
</feature>
<feature type="signal peptide" evidence="1">
    <location>
        <begin position="1"/>
        <end position="39"/>
    </location>
</feature>
<evidence type="ECO:0000259" key="3">
    <source>
        <dbReference type="Pfam" id="PF17479"/>
    </source>
</evidence>
<dbReference type="PROSITE" id="PS51257">
    <property type="entry name" value="PROKAR_LIPOPROTEIN"/>
    <property type="match status" value="1"/>
</dbReference>
<dbReference type="Gene3D" id="3.50.90.10">
    <property type="entry name" value="YerB-like"/>
    <property type="match status" value="1"/>
</dbReference>
<dbReference type="SUPFAM" id="SSF159774">
    <property type="entry name" value="YerB-like"/>
    <property type="match status" value="1"/>
</dbReference>
<keyword evidence="1" id="KW-0732">Signal</keyword>
<dbReference type="RefSeq" id="WP_166148010.1">
    <property type="nucleotide sequence ID" value="NZ_JAAOIW010000002.1"/>
</dbReference>
<comment type="caution">
    <text evidence="4">The sequence shown here is derived from an EMBL/GenBank/DDBJ whole genome shotgun (WGS) entry which is preliminary data.</text>
</comment>
<feature type="domain" description="DUF3048" evidence="3">
    <location>
        <begin position="245"/>
        <end position="355"/>
    </location>
</feature>
<evidence type="ECO:0000259" key="2">
    <source>
        <dbReference type="Pfam" id="PF11258"/>
    </source>
</evidence>
<dbReference type="InterPro" id="IPR021416">
    <property type="entry name" value="DUF3048_N"/>
</dbReference>
<dbReference type="EMBL" id="JAAOIW010000002">
    <property type="protein sequence ID" value="NHN29758.1"/>
    <property type="molecule type" value="Genomic_DNA"/>
</dbReference>
<sequence>MRKSTYSIIYATMNKSLKYGITFGAALLFLSSCSVFNPAEPVVTTVTPKEITVPPIWPPVQSPAPVPKVPLYVWPLTGMPAPAPSLSRPFMVMVNNAPQARPQSGLSYADVMYEILAEGEITRLVAVYQSKHWDGPIGPIRSIRPYYIDLGKMLDAVPVHAGGSPDAYAQLSAQKLEHMDEITNAGRYFWREPTRKAPHNLYTNIEMLESGIKGRGLREESKTVQTQPTFLAEETVMPGDRLTSVTITFMHNSSVVSYRYNPERRLYLRFIDDMPHIDLSNNEQLTATNLVVIGADHIILDNEGRRDVKLVGSGAGYLFQRDKVQSVEWERAQVQDTFHLTQANQEASFFPGKTHWIVVPNSPTFDEHISISWEQKTGVAQ</sequence>
<feature type="domain" description="DUF3048" evidence="2">
    <location>
        <begin position="76"/>
        <end position="217"/>
    </location>
</feature>
<evidence type="ECO:0000313" key="5">
    <source>
        <dbReference type="Proteomes" id="UP001165962"/>
    </source>
</evidence>
<dbReference type="InterPro" id="IPR035328">
    <property type="entry name" value="DUF3048_C"/>
</dbReference>
<evidence type="ECO:0000313" key="4">
    <source>
        <dbReference type="EMBL" id="NHN29758.1"/>
    </source>
</evidence>
<dbReference type="Pfam" id="PF11258">
    <property type="entry name" value="DUF3048"/>
    <property type="match status" value="1"/>
</dbReference>
<evidence type="ECO:0000256" key="1">
    <source>
        <dbReference type="SAM" id="SignalP"/>
    </source>
</evidence>
<protein>
    <submittedName>
        <fullName evidence="4">DUF3048 domain-containing protein</fullName>
    </submittedName>
</protein>
<dbReference type="InterPro" id="IPR023158">
    <property type="entry name" value="YerB-like_sf"/>
</dbReference>
<proteinExistence type="predicted"/>
<accession>A0ABX0J4J7</accession>